<dbReference type="Pfam" id="PF00583">
    <property type="entry name" value="Acetyltransf_1"/>
    <property type="match status" value="1"/>
</dbReference>
<evidence type="ECO:0000313" key="2">
    <source>
        <dbReference type="EMBL" id="MBB4143144.1"/>
    </source>
</evidence>
<dbReference type="EMBL" id="JACIEC010000001">
    <property type="protein sequence ID" value="MBB4143144.1"/>
    <property type="molecule type" value="Genomic_DNA"/>
</dbReference>
<dbReference type="GO" id="GO:0016747">
    <property type="term" value="F:acyltransferase activity, transferring groups other than amino-acyl groups"/>
    <property type="evidence" value="ECO:0007669"/>
    <property type="project" value="InterPro"/>
</dbReference>
<name>A0A7W6PQQ2_9HYPH</name>
<organism evidence="2 3">
    <name type="scientific">Rhizobium rhizoryzae</name>
    <dbReference type="NCBI Taxonomy" id="451876"/>
    <lineage>
        <taxon>Bacteria</taxon>
        <taxon>Pseudomonadati</taxon>
        <taxon>Pseudomonadota</taxon>
        <taxon>Alphaproteobacteria</taxon>
        <taxon>Hyphomicrobiales</taxon>
        <taxon>Rhizobiaceae</taxon>
        <taxon>Rhizobium/Agrobacterium group</taxon>
        <taxon>Rhizobium</taxon>
    </lineage>
</organism>
<proteinExistence type="predicted"/>
<dbReference type="PROSITE" id="PS51186">
    <property type="entry name" value="GNAT"/>
    <property type="match status" value="1"/>
</dbReference>
<protein>
    <recommendedName>
        <fullName evidence="1">N-acetyltransferase domain-containing protein</fullName>
    </recommendedName>
</protein>
<reference evidence="2 3" key="1">
    <citation type="submission" date="2020-08" db="EMBL/GenBank/DDBJ databases">
        <title>Genomic Encyclopedia of Type Strains, Phase IV (KMG-IV): sequencing the most valuable type-strain genomes for metagenomic binning, comparative biology and taxonomic classification.</title>
        <authorList>
            <person name="Goeker M."/>
        </authorList>
    </citation>
    <scope>NUCLEOTIDE SEQUENCE [LARGE SCALE GENOMIC DNA]</scope>
    <source>
        <strain evidence="2 3">DSM 29514</strain>
    </source>
</reference>
<evidence type="ECO:0000259" key="1">
    <source>
        <dbReference type="PROSITE" id="PS51186"/>
    </source>
</evidence>
<accession>A0A7W6PQQ2</accession>
<evidence type="ECO:0000313" key="3">
    <source>
        <dbReference type="Proteomes" id="UP000519897"/>
    </source>
</evidence>
<comment type="caution">
    <text evidence="2">The sequence shown here is derived from an EMBL/GenBank/DDBJ whole genome shotgun (WGS) entry which is preliminary data.</text>
</comment>
<dbReference type="AlphaFoldDB" id="A0A7W6PQQ2"/>
<dbReference type="InterPro" id="IPR016181">
    <property type="entry name" value="Acyl_CoA_acyltransferase"/>
</dbReference>
<dbReference type="InterPro" id="IPR000182">
    <property type="entry name" value="GNAT_dom"/>
</dbReference>
<gene>
    <name evidence="2" type="ORF">GGQ72_001643</name>
</gene>
<feature type="domain" description="N-acetyltransferase" evidence="1">
    <location>
        <begin position="6"/>
        <end position="161"/>
    </location>
</feature>
<dbReference type="SUPFAM" id="SSF55729">
    <property type="entry name" value="Acyl-CoA N-acyltransferases (Nat)"/>
    <property type="match status" value="1"/>
</dbReference>
<dbReference type="Gene3D" id="3.40.630.30">
    <property type="match status" value="1"/>
</dbReference>
<sequence length="191" mass="21168">MTNHNITLSVAHPDDLPDFKAELQEAFSLAVIDTYGALPDGPIPSDEDLDSSINASGAVTLHILSDGKKVGGAVVTINEETHHNALDLFFLKVGEHGQGLGHKAWLTIEARYPKTITWQTHTPYFEKRNIHFYVNKCGFKIIAFHHAKFPDAHKPGPSDLPDDEGFLFEKVMRSNGGDVAPRRRTAAYRKP</sequence>
<dbReference type="RefSeq" id="WP_062553171.1">
    <property type="nucleotide sequence ID" value="NZ_CP049250.1"/>
</dbReference>
<keyword evidence="3" id="KW-1185">Reference proteome</keyword>
<dbReference type="Proteomes" id="UP000519897">
    <property type="component" value="Unassembled WGS sequence"/>
</dbReference>